<dbReference type="Proteomes" id="UP000225706">
    <property type="component" value="Unassembled WGS sequence"/>
</dbReference>
<proteinExistence type="predicted"/>
<dbReference type="AlphaFoldDB" id="A0A2B4SUK3"/>
<feature type="coiled-coil region" evidence="1">
    <location>
        <begin position="274"/>
        <end position="324"/>
    </location>
</feature>
<keyword evidence="3" id="KW-1185">Reference proteome</keyword>
<reference evidence="3" key="1">
    <citation type="journal article" date="2017" name="bioRxiv">
        <title>Comparative analysis of the genomes of Stylophora pistillata and Acropora digitifera provides evidence for extensive differences between species of corals.</title>
        <authorList>
            <person name="Voolstra C.R."/>
            <person name="Li Y."/>
            <person name="Liew Y.J."/>
            <person name="Baumgarten S."/>
            <person name="Zoccola D."/>
            <person name="Flot J.-F."/>
            <person name="Tambutte S."/>
            <person name="Allemand D."/>
            <person name="Aranda M."/>
        </authorList>
    </citation>
    <scope>NUCLEOTIDE SEQUENCE [LARGE SCALE GENOMIC DNA]</scope>
</reference>
<comment type="caution">
    <text evidence="2">The sequence shown here is derived from an EMBL/GenBank/DDBJ whole genome shotgun (WGS) entry which is preliminary data.</text>
</comment>
<sequence length="338" mass="39810">MVSVYDWMKRKKQIDTQTYPNYLKKLTGGRRDLNYESINRNDRLESSDLYDYKVGDVVSFAKLFVQPFMAKFTAFDDSFDTSAALAVLSYEGLFKPQVTKSAKDVNFNVRTDFCSGRLNVPDFLRDCLEEVKAFSKAFADLRETLTEEVERQISETLKSFECDVRKEVELLKSRQSRLEENQNQEIKERRDGQEDLNRDLRAIHGEIAKVKWTEDSLRSKHSKLVEAVEKVKNQQEEQRGKREIFSEQLSSLRTFLRELEKKIDDYNSVTYEKFLKLENENKALKETVFAMQKERKDKQDKTEIIALKETIRELQVKFESLTTNDSNTYEQIQDLDRV</sequence>
<evidence type="ECO:0000313" key="2">
    <source>
        <dbReference type="EMBL" id="PFX33026.1"/>
    </source>
</evidence>
<accession>A0A2B4SUK3</accession>
<evidence type="ECO:0000313" key="3">
    <source>
        <dbReference type="Proteomes" id="UP000225706"/>
    </source>
</evidence>
<gene>
    <name evidence="2" type="ORF">AWC38_SpisGene2147</name>
</gene>
<keyword evidence="1" id="KW-0175">Coiled coil</keyword>
<dbReference type="EMBL" id="LSMT01000016">
    <property type="protein sequence ID" value="PFX33026.1"/>
    <property type="molecule type" value="Genomic_DNA"/>
</dbReference>
<name>A0A2B4SUK3_STYPI</name>
<evidence type="ECO:0000256" key="1">
    <source>
        <dbReference type="SAM" id="Coils"/>
    </source>
</evidence>
<protein>
    <submittedName>
        <fullName evidence="2">Uncharacterized protein</fullName>
    </submittedName>
</protein>
<organism evidence="2 3">
    <name type="scientific">Stylophora pistillata</name>
    <name type="common">Smooth cauliflower coral</name>
    <dbReference type="NCBI Taxonomy" id="50429"/>
    <lineage>
        <taxon>Eukaryota</taxon>
        <taxon>Metazoa</taxon>
        <taxon>Cnidaria</taxon>
        <taxon>Anthozoa</taxon>
        <taxon>Hexacorallia</taxon>
        <taxon>Scleractinia</taxon>
        <taxon>Astrocoeniina</taxon>
        <taxon>Pocilloporidae</taxon>
        <taxon>Stylophora</taxon>
    </lineage>
</organism>